<keyword evidence="1" id="KW-0472">Membrane</keyword>
<keyword evidence="1" id="KW-1133">Transmembrane helix</keyword>
<dbReference type="RefSeq" id="WP_082908352.1">
    <property type="nucleotide sequence ID" value="NZ_CP015961.1"/>
</dbReference>
<proteinExistence type="predicted"/>
<sequence>MGLDFAGMGSSLFNVLLLGLAFGAGLPLIFSLGIKALSLNAVVADGGHHVPSTEGKVLASVCFTIVGLFALAGLLLITEKSIIHYLGFDPIPFDDVKK</sequence>
<protein>
    <submittedName>
        <fullName evidence="2">Uncharacterized protein</fullName>
    </submittedName>
</protein>
<keyword evidence="1" id="KW-0812">Transmembrane</keyword>
<gene>
    <name evidence="2" type="ORF">BJL86_1937</name>
</gene>
<organism evidence="2 3">
    <name type="scientific">Dietzia timorensis</name>
    <dbReference type="NCBI Taxonomy" id="499555"/>
    <lineage>
        <taxon>Bacteria</taxon>
        <taxon>Bacillati</taxon>
        <taxon>Actinomycetota</taxon>
        <taxon>Actinomycetes</taxon>
        <taxon>Mycobacteriales</taxon>
        <taxon>Dietziaceae</taxon>
        <taxon>Dietzia</taxon>
    </lineage>
</organism>
<feature type="transmembrane region" description="Helical" evidence="1">
    <location>
        <begin position="12"/>
        <end position="37"/>
    </location>
</feature>
<evidence type="ECO:0000313" key="3">
    <source>
        <dbReference type="Proteomes" id="UP000186104"/>
    </source>
</evidence>
<dbReference type="EMBL" id="CP015961">
    <property type="protein sequence ID" value="ANI92705.1"/>
    <property type="molecule type" value="Genomic_DNA"/>
</dbReference>
<dbReference type="Proteomes" id="UP000186104">
    <property type="component" value="Chromosome"/>
</dbReference>
<accession>A0A173LK93</accession>
<evidence type="ECO:0000256" key="1">
    <source>
        <dbReference type="SAM" id="Phobius"/>
    </source>
</evidence>
<dbReference type="AlphaFoldDB" id="A0A173LK93"/>
<dbReference type="STRING" id="499555.BJL86_1937"/>
<reference evidence="2 3" key="1">
    <citation type="submission" date="2016-06" db="EMBL/GenBank/DDBJ databases">
        <title>Complete genome sequence of a saline-alkali tolerant type strain Dietzia timorensis ID05-A0528T.</title>
        <authorList>
            <person name="Wu X."/>
        </authorList>
    </citation>
    <scope>NUCLEOTIDE SEQUENCE [LARGE SCALE GENOMIC DNA]</scope>
    <source>
        <strain evidence="2 3">ID05-A0528</strain>
    </source>
</reference>
<name>A0A173LK93_9ACTN</name>
<evidence type="ECO:0000313" key="2">
    <source>
        <dbReference type="EMBL" id="ANI92705.1"/>
    </source>
</evidence>
<dbReference type="KEGG" id="dtm:BJL86_1937"/>
<feature type="transmembrane region" description="Helical" evidence="1">
    <location>
        <begin position="57"/>
        <end position="77"/>
    </location>
</feature>
<keyword evidence="3" id="KW-1185">Reference proteome</keyword>